<dbReference type="Proteomes" id="UP001348817">
    <property type="component" value="Chromosome"/>
</dbReference>
<dbReference type="RefSeq" id="WP_338393491.1">
    <property type="nucleotide sequence ID" value="NZ_AP025314.1"/>
</dbReference>
<reference evidence="1 2" key="1">
    <citation type="submission" date="2021-12" db="EMBL/GenBank/DDBJ databases">
        <title>Genome sequencing of bacteria with rrn-lacking chromosome and rrn-plasmid.</title>
        <authorList>
            <person name="Anda M."/>
            <person name="Iwasaki W."/>
        </authorList>
    </citation>
    <scope>NUCLEOTIDE SEQUENCE [LARGE SCALE GENOMIC DNA]</scope>
    <source>
        <strain evidence="1 2">DSM 100852</strain>
    </source>
</reference>
<dbReference type="KEGG" id="fax:FUAX_06490"/>
<sequence length="173" mass="19746">MEVTLSAYSIFPEERYPKAASDLMECQVLLNEMATWASKEEFDALYSTRKEEVYESQNESTRTKLKEFTALIDNAETILSKENDPDRRLDVQIERDLADAQKRKLARSLEKRKEAGEIKLLKENGKQAKGNALAELIRMAALAYINNYVMQGHLGEGVVTFEDETFTVESVQN</sequence>
<accession>A0AAU9CK00</accession>
<keyword evidence="2" id="KW-1185">Reference proteome</keyword>
<organism evidence="1 2">
    <name type="scientific">Fulvitalea axinellae</name>
    <dbReference type="NCBI Taxonomy" id="1182444"/>
    <lineage>
        <taxon>Bacteria</taxon>
        <taxon>Pseudomonadati</taxon>
        <taxon>Bacteroidota</taxon>
        <taxon>Cytophagia</taxon>
        <taxon>Cytophagales</taxon>
        <taxon>Persicobacteraceae</taxon>
        <taxon>Fulvitalea</taxon>
    </lineage>
</organism>
<dbReference type="EMBL" id="AP025314">
    <property type="protein sequence ID" value="BDD08217.1"/>
    <property type="molecule type" value="Genomic_DNA"/>
</dbReference>
<dbReference type="AlphaFoldDB" id="A0AAU9CK00"/>
<gene>
    <name evidence="1" type="ORF">FUAX_06490</name>
</gene>
<protein>
    <submittedName>
        <fullName evidence="1">Uncharacterized protein</fullName>
    </submittedName>
</protein>
<name>A0AAU9CK00_9BACT</name>
<evidence type="ECO:0000313" key="2">
    <source>
        <dbReference type="Proteomes" id="UP001348817"/>
    </source>
</evidence>
<evidence type="ECO:0000313" key="1">
    <source>
        <dbReference type="EMBL" id="BDD08217.1"/>
    </source>
</evidence>
<proteinExistence type="predicted"/>